<evidence type="ECO:0000313" key="1">
    <source>
        <dbReference type="EMBL" id="KAH7988988.1"/>
    </source>
</evidence>
<protein>
    <submittedName>
        <fullName evidence="1">Uncharacterized protein</fullName>
    </submittedName>
</protein>
<dbReference type="EMBL" id="CM037623">
    <property type="protein sequence ID" value="KAH7988988.1"/>
    <property type="molecule type" value="Genomic_DNA"/>
</dbReference>
<keyword evidence="2" id="KW-1185">Reference proteome</keyword>
<gene>
    <name evidence="1" type="ORF">K3G42_024359</name>
</gene>
<sequence>MGAFCTGGRGEGLHLPNMAQGLLLSSRMKLRPVLLGVWMTWDGHSDAFSRAQHPQIWEDILLEAASDRYCHSFQPTHPPAATGGLSQKEGHIPQPRGSGPAHRGSQGTGVSSSADHAETKGDSLCPHG</sequence>
<reference evidence="1" key="1">
    <citation type="submission" date="2021-08" db="EMBL/GenBank/DDBJ databases">
        <title>The first chromosome-level gecko genome reveals the dynamic sex chromosomes of Neotropical dwarf geckos (Sphaerodactylidae: Sphaerodactylus).</title>
        <authorList>
            <person name="Pinto B.J."/>
            <person name="Keating S.E."/>
            <person name="Gamble T."/>
        </authorList>
    </citation>
    <scope>NUCLEOTIDE SEQUENCE</scope>
    <source>
        <strain evidence="1">TG3544</strain>
    </source>
</reference>
<organism evidence="1 2">
    <name type="scientific">Sphaerodactylus townsendi</name>
    <dbReference type="NCBI Taxonomy" id="933632"/>
    <lineage>
        <taxon>Eukaryota</taxon>
        <taxon>Metazoa</taxon>
        <taxon>Chordata</taxon>
        <taxon>Craniata</taxon>
        <taxon>Vertebrata</taxon>
        <taxon>Euteleostomi</taxon>
        <taxon>Lepidosauria</taxon>
        <taxon>Squamata</taxon>
        <taxon>Bifurcata</taxon>
        <taxon>Gekkota</taxon>
        <taxon>Sphaerodactylidae</taxon>
        <taxon>Sphaerodactylus</taxon>
    </lineage>
</organism>
<evidence type="ECO:0000313" key="2">
    <source>
        <dbReference type="Proteomes" id="UP000827872"/>
    </source>
</evidence>
<proteinExistence type="predicted"/>
<dbReference type="Proteomes" id="UP000827872">
    <property type="component" value="Linkage Group LG10"/>
</dbReference>
<comment type="caution">
    <text evidence="1">The sequence shown here is derived from an EMBL/GenBank/DDBJ whole genome shotgun (WGS) entry which is preliminary data.</text>
</comment>
<accession>A0ACB8E9K8</accession>
<name>A0ACB8E9K8_9SAUR</name>